<name>A0ABQ6NAL1_9STRA</name>
<protein>
    <submittedName>
        <fullName evidence="1">Uncharacterized protein</fullName>
    </submittedName>
</protein>
<dbReference type="EMBL" id="BRYB01006218">
    <property type="protein sequence ID" value="GMI52280.1"/>
    <property type="molecule type" value="Genomic_DNA"/>
</dbReference>
<organism evidence="1 2">
    <name type="scientific">Tetraparma gracilis</name>
    <dbReference type="NCBI Taxonomy" id="2962635"/>
    <lineage>
        <taxon>Eukaryota</taxon>
        <taxon>Sar</taxon>
        <taxon>Stramenopiles</taxon>
        <taxon>Ochrophyta</taxon>
        <taxon>Bolidophyceae</taxon>
        <taxon>Parmales</taxon>
        <taxon>Triparmaceae</taxon>
        <taxon>Tetraparma</taxon>
    </lineage>
</organism>
<proteinExistence type="predicted"/>
<reference evidence="1 2" key="1">
    <citation type="journal article" date="2023" name="Commun. Biol.">
        <title>Genome analysis of Parmales, the sister group of diatoms, reveals the evolutionary specialization of diatoms from phago-mixotrophs to photoautotrophs.</title>
        <authorList>
            <person name="Ban H."/>
            <person name="Sato S."/>
            <person name="Yoshikawa S."/>
            <person name="Yamada K."/>
            <person name="Nakamura Y."/>
            <person name="Ichinomiya M."/>
            <person name="Sato N."/>
            <person name="Blanc-Mathieu R."/>
            <person name="Endo H."/>
            <person name="Kuwata A."/>
            <person name="Ogata H."/>
        </authorList>
    </citation>
    <scope>NUCLEOTIDE SEQUENCE [LARGE SCALE GENOMIC DNA]</scope>
</reference>
<sequence length="139" mass="14569">MRASRSLDGSSSLAAPLPTGVFRGSKSALGETAFVTVAFTSNVYADLTVTGVVNIVCTEEQYNVHGSEIEIVNANAPGDCVHDELEANHASLKKVEYKPGGEGEADKIEVTINIDVLGEDADEWLAWAAAAESGGVEIM</sequence>
<gene>
    <name evidence="1" type="ORF">TeGR_g4201</name>
</gene>
<comment type="caution">
    <text evidence="1">The sequence shown here is derived from an EMBL/GenBank/DDBJ whole genome shotgun (WGS) entry which is preliminary data.</text>
</comment>
<evidence type="ECO:0000313" key="1">
    <source>
        <dbReference type="EMBL" id="GMI52280.1"/>
    </source>
</evidence>
<accession>A0ABQ6NAL1</accession>
<keyword evidence="2" id="KW-1185">Reference proteome</keyword>
<evidence type="ECO:0000313" key="2">
    <source>
        <dbReference type="Proteomes" id="UP001165060"/>
    </source>
</evidence>
<dbReference type="Proteomes" id="UP001165060">
    <property type="component" value="Unassembled WGS sequence"/>
</dbReference>